<dbReference type="Proteomes" id="UP000825701">
    <property type="component" value="Chromosome"/>
</dbReference>
<protein>
    <submittedName>
        <fullName evidence="2">Type II toxin-antitoxin system HicB family antitoxin</fullName>
    </submittedName>
</protein>
<dbReference type="Pfam" id="PF15919">
    <property type="entry name" value="HicB_lk_antitox"/>
    <property type="match status" value="1"/>
</dbReference>
<proteinExistence type="predicted"/>
<accession>A0A9E6R7Z5</accession>
<evidence type="ECO:0000313" key="2">
    <source>
        <dbReference type="EMBL" id="QZN99890.1"/>
    </source>
</evidence>
<dbReference type="AlphaFoldDB" id="A0A9E6R7Z5"/>
<reference evidence="2" key="1">
    <citation type="submission" date="2021-08" db="EMBL/GenBank/DDBJ databases">
        <authorList>
            <person name="Zhang H."/>
            <person name="Xu M."/>
            <person name="Yu Z."/>
            <person name="Yang L."/>
            <person name="Cai Y."/>
        </authorList>
    </citation>
    <scope>NUCLEOTIDE SEQUENCE</scope>
    <source>
        <strain evidence="2">CHL1</strain>
    </source>
</reference>
<dbReference type="RefSeq" id="WP_261403013.1">
    <property type="nucleotide sequence ID" value="NZ_CP081869.1"/>
</dbReference>
<evidence type="ECO:0000313" key="3">
    <source>
        <dbReference type="Proteomes" id="UP000825701"/>
    </source>
</evidence>
<dbReference type="InterPro" id="IPR035069">
    <property type="entry name" value="TTHA1013/TTHA0281-like"/>
</dbReference>
<dbReference type="SUPFAM" id="SSF143100">
    <property type="entry name" value="TTHA1013/TTHA0281-like"/>
    <property type="match status" value="1"/>
</dbReference>
<dbReference type="Gene3D" id="3.30.160.250">
    <property type="match status" value="1"/>
</dbReference>
<name>A0A9E6R7Z5_9HYPH</name>
<evidence type="ECO:0000259" key="1">
    <source>
        <dbReference type="Pfam" id="PF15919"/>
    </source>
</evidence>
<sequence>MNAKRYFVGVIEKDEDSAFGVWFPDAPGAYGAADEFEDVISAAGRALRHHVEALQTAGMPTPEPRAYDEVINSADVRAAIAAGAAAIVVPLLADGGRTVRVNVSIERDLVEQIDAAAEARGLTRSAFLAQAARDKILAGVV</sequence>
<dbReference type="KEGG" id="cmet:K6K41_25150"/>
<keyword evidence="3" id="KW-1185">Reference proteome</keyword>
<organism evidence="2 3">
    <name type="scientific">Chenggangzhangella methanolivorans</name>
    <dbReference type="NCBI Taxonomy" id="1437009"/>
    <lineage>
        <taxon>Bacteria</taxon>
        <taxon>Pseudomonadati</taxon>
        <taxon>Pseudomonadota</taxon>
        <taxon>Alphaproteobacteria</taxon>
        <taxon>Hyphomicrobiales</taxon>
        <taxon>Methylopilaceae</taxon>
        <taxon>Chenggangzhangella</taxon>
    </lineage>
</organism>
<dbReference type="CDD" id="cd22231">
    <property type="entry name" value="RHH_NikR_HicB-like"/>
    <property type="match status" value="1"/>
</dbReference>
<gene>
    <name evidence="2" type="ORF">K6K41_25150</name>
</gene>
<dbReference type="InterPro" id="IPR031807">
    <property type="entry name" value="HicB-like"/>
</dbReference>
<dbReference type="EMBL" id="CP081869">
    <property type="protein sequence ID" value="QZN99890.1"/>
    <property type="molecule type" value="Genomic_DNA"/>
</dbReference>
<feature type="domain" description="HicB-like antitoxin of toxin-antitoxin system" evidence="1">
    <location>
        <begin position="10"/>
        <end position="132"/>
    </location>
</feature>